<name>A0A5B9QGR2_9BACT</name>
<feature type="domain" description="FHA" evidence="2">
    <location>
        <begin position="24"/>
        <end position="73"/>
    </location>
</feature>
<feature type="compositionally biased region" description="Basic and acidic residues" evidence="1">
    <location>
        <begin position="158"/>
        <end position="178"/>
    </location>
</feature>
<gene>
    <name evidence="3" type="primary">garA_2</name>
    <name evidence="3" type="ORF">Pr1d_44490</name>
</gene>
<dbReference type="CDD" id="cd00060">
    <property type="entry name" value="FHA"/>
    <property type="match status" value="1"/>
</dbReference>
<evidence type="ECO:0000313" key="4">
    <source>
        <dbReference type="Proteomes" id="UP000323917"/>
    </source>
</evidence>
<dbReference type="EMBL" id="CP042913">
    <property type="protein sequence ID" value="QEG37109.1"/>
    <property type="molecule type" value="Genomic_DNA"/>
</dbReference>
<dbReference type="SUPFAM" id="SSF49879">
    <property type="entry name" value="SMAD/FHA domain"/>
    <property type="match status" value="1"/>
</dbReference>
<evidence type="ECO:0000259" key="2">
    <source>
        <dbReference type="PROSITE" id="PS50006"/>
    </source>
</evidence>
<dbReference type="PROSITE" id="PS50006">
    <property type="entry name" value="FHA_DOMAIN"/>
    <property type="match status" value="1"/>
</dbReference>
<protein>
    <submittedName>
        <fullName evidence="3">Glycogen accumulation regulator GarA</fullName>
    </submittedName>
</protein>
<dbReference type="KEGG" id="bgok:Pr1d_44490"/>
<keyword evidence="4" id="KW-1185">Reference proteome</keyword>
<proteinExistence type="predicted"/>
<dbReference type="Pfam" id="PF00498">
    <property type="entry name" value="FHA"/>
    <property type="match status" value="1"/>
</dbReference>
<dbReference type="AlphaFoldDB" id="A0A5B9QGR2"/>
<feature type="region of interest" description="Disordered" evidence="1">
    <location>
        <begin position="143"/>
        <end position="239"/>
    </location>
</feature>
<reference evidence="3 4" key="1">
    <citation type="submission" date="2019-08" db="EMBL/GenBank/DDBJ databases">
        <title>Deep-cultivation of Planctomycetes and their phenomic and genomic characterization uncovers novel biology.</title>
        <authorList>
            <person name="Wiegand S."/>
            <person name="Jogler M."/>
            <person name="Boedeker C."/>
            <person name="Pinto D."/>
            <person name="Vollmers J."/>
            <person name="Rivas-Marin E."/>
            <person name="Kohn T."/>
            <person name="Peeters S.H."/>
            <person name="Heuer A."/>
            <person name="Rast P."/>
            <person name="Oberbeckmann S."/>
            <person name="Bunk B."/>
            <person name="Jeske O."/>
            <person name="Meyerdierks A."/>
            <person name="Storesund J.E."/>
            <person name="Kallscheuer N."/>
            <person name="Luecker S."/>
            <person name="Lage O.M."/>
            <person name="Pohl T."/>
            <person name="Merkel B.J."/>
            <person name="Hornburger P."/>
            <person name="Mueller R.-W."/>
            <person name="Bruemmer F."/>
            <person name="Labrenz M."/>
            <person name="Spormann A.M."/>
            <person name="Op den Camp H."/>
            <person name="Overmann J."/>
            <person name="Amann R."/>
            <person name="Jetten M.S.M."/>
            <person name="Mascher T."/>
            <person name="Medema M.H."/>
            <person name="Devos D.P."/>
            <person name="Kaster A.-K."/>
            <person name="Ovreas L."/>
            <person name="Rohde M."/>
            <person name="Galperin M.Y."/>
            <person name="Jogler C."/>
        </authorList>
    </citation>
    <scope>NUCLEOTIDE SEQUENCE [LARGE SCALE GENOMIC DNA]</scope>
    <source>
        <strain evidence="3 4">Pr1d</strain>
    </source>
</reference>
<dbReference type="InterPro" id="IPR050923">
    <property type="entry name" value="Cell_Proc_Reg/RNA_Proc"/>
</dbReference>
<sequence length="239" mass="25529">MDVILKVMKGAKAGAKIAVKKDEFLIGRSPECNLCSGSTSISRKHCAIRRSGTKVTIKDMGSRNGTLVNGTKITEEVELSSGDTLNIGNLEFLVTLTSGINNEKKPQVKSVAEAAQRTATKASGSDIGDDDISKWLLESSDANDGVLSEEATETQTIRLDDTKASELRDAIKEMRAESGDVIDPAPEPEDPASESSKGDDKGSKKKQKPGKLPPIDKKAGSKNSVEAAADALRSWSRRR</sequence>
<evidence type="ECO:0000313" key="3">
    <source>
        <dbReference type="EMBL" id="QEG37109.1"/>
    </source>
</evidence>
<dbReference type="InterPro" id="IPR000253">
    <property type="entry name" value="FHA_dom"/>
</dbReference>
<evidence type="ECO:0000256" key="1">
    <source>
        <dbReference type="SAM" id="MobiDB-lite"/>
    </source>
</evidence>
<dbReference type="Gene3D" id="2.60.200.20">
    <property type="match status" value="1"/>
</dbReference>
<dbReference type="InterPro" id="IPR008984">
    <property type="entry name" value="SMAD_FHA_dom_sf"/>
</dbReference>
<dbReference type="PANTHER" id="PTHR23308">
    <property type="entry name" value="NUCLEAR INHIBITOR OF PROTEIN PHOSPHATASE-1"/>
    <property type="match status" value="1"/>
</dbReference>
<organism evidence="3 4">
    <name type="scientific">Bythopirellula goksoeyrii</name>
    <dbReference type="NCBI Taxonomy" id="1400387"/>
    <lineage>
        <taxon>Bacteria</taxon>
        <taxon>Pseudomonadati</taxon>
        <taxon>Planctomycetota</taxon>
        <taxon>Planctomycetia</taxon>
        <taxon>Pirellulales</taxon>
        <taxon>Lacipirellulaceae</taxon>
        <taxon>Bythopirellula</taxon>
    </lineage>
</organism>
<accession>A0A5B9QGR2</accession>
<dbReference type="Proteomes" id="UP000323917">
    <property type="component" value="Chromosome"/>
</dbReference>
<dbReference type="SMART" id="SM00240">
    <property type="entry name" value="FHA"/>
    <property type="match status" value="1"/>
</dbReference>